<organism evidence="3 4">
    <name type="scientific">Euphydryas editha</name>
    <name type="common">Edith's checkerspot</name>
    <dbReference type="NCBI Taxonomy" id="104508"/>
    <lineage>
        <taxon>Eukaryota</taxon>
        <taxon>Metazoa</taxon>
        <taxon>Ecdysozoa</taxon>
        <taxon>Arthropoda</taxon>
        <taxon>Hexapoda</taxon>
        <taxon>Insecta</taxon>
        <taxon>Pterygota</taxon>
        <taxon>Neoptera</taxon>
        <taxon>Endopterygota</taxon>
        <taxon>Lepidoptera</taxon>
        <taxon>Glossata</taxon>
        <taxon>Ditrysia</taxon>
        <taxon>Papilionoidea</taxon>
        <taxon>Nymphalidae</taxon>
        <taxon>Nymphalinae</taxon>
        <taxon>Euphydryas</taxon>
    </lineage>
</organism>
<keyword evidence="1" id="KW-0175">Coiled coil</keyword>
<keyword evidence="4" id="KW-1185">Reference proteome</keyword>
<protein>
    <recommendedName>
        <fullName evidence="5">Regulatory protein zeste</fullName>
    </recommendedName>
</protein>
<evidence type="ECO:0000256" key="1">
    <source>
        <dbReference type="SAM" id="Coils"/>
    </source>
</evidence>
<feature type="compositionally biased region" description="Acidic residues" evidence="2">
    <location>
        <begin position="168"/>
        <end position="181"/>
    </location>
</feature>
<name>A0AAU9UR21_EUPED</name>
<dbReference type="AlphaFoldDB" id="A0AAU9UR21"/>
<evidence type="ECO:0000313" key="4">
    <source>
        <dbReference type="Proteomes" id="UP001153954"/>
    </source>
</evidence>
<dbReference type="EMBL" id="CAKOGL010000022">
    <property type="protein sequence ID" value="CAH2100443.1"/>
    <property type="molecule type" value="Genomic_DNA"/>
</dbReference>
<dbReference type="Proteomes" id="UP001153954">
    <property type="component" value="Unassembled WGS sequence"/>
</dbReference>
<feature type="compositionally biased region" description="Basic and acidic residues" evidence="2">
    <location>
        <begin position="151"/>
        <end position="163"/>
    </location>
</feature>
<evidence type="ECO:0000256" key="2">
    <source>
        <dbReference type="SAM" id="MobiDB-lite"/>
    </source>
</evidence>
<feature type="coiled-coil region" evidence="1">
    <location>
        <begin position="191"/>
        <end position="218"/>
    </location>
</feature>
<comment type="caution">
    <text evidence="3">The sequence shown here is derived from an EMBL/GenBank/DDBJ whole genome shotgun (WGS) entry which is preliminary data.</text>
</comment>
<sequence length="265" mass="30273">MTDNLNPSRHVSYEQVKTIIDFMGQHVEFATGSLRSLEARHTSKRLWNELTKMLNNSRLGTRKTSDGWSKYWSDFKNKLKNKVTILKKRKRLVSSSKNIIKPLTRLEKRALVILGPHFEKKISKNHSPPEVKLEAYQENGYHDFSNNQSESSDRHSDAERDSNLSENSNEEFDDDSEDDTSEPILQSIYPKWLIEIEKKRAEADLNRAKAEEKRAAISAKNADAALVQAEALKKLADAATTQAEALVRIATLLENKLLRDEILPT</sequence>
<reference evidence="3" key="1">
    <citation type="submission" date="2022-03" db="EMBL/GenBank/DDBJ databases">
        <authorList>
            <person name="Tunstrom K."/>
        </authorList>
    </citation>
    <scope>NUCLEOTIDE SEQUENCE</scope>
</reference>
<proteinExistence type="predicted"/>
<accession>A0AAU9UR21</accession>
<feature type="region of interest" description="Disordered" evidence="2">
    <location>
        <begin position="142"/>
        <end position="182"/>
    </location>
</feature>
<gene>
    <name evidence="3" type="ORF">EEDITHA_LOCUS15304</name>
</gene>
<evidence type="ECO:0000313" key="3">
    <source>
        <dbReference type="EMBL" id="CAH2100443.1"/>
    </source>
</evidence>
<evidence type="ECO:0008006" key="5">
    <source>
        <dbReference type="Google" id="ProtNLM"/>
    </source>
</evidence>